<evidence type="ECO:0000313" key="5">
    <source>
        <dbReference type="EMBL" id="MED6205123.1"/>
    </source>
</evidence>
<dbReference type="PANTHER" id="PTHR46691:SF6">
    <property type="entry name" value="HIGH MOBILITY GROUP B PROTEIN 10-RELATED"/>
    <property type="match status" value="1"/>
</dbReference>
<dbReference type="CDD" id="cd16872">
    <property type="entry name" value="ARID_HMGB9-like"/>
    <property type="match status" value="1"/>
</dbReference>
<keyword evidence="1" id="KW-0539">Nucleus</keyword>
<feature type="compositionally biased region" description="Polar residues" evidence="2">
    <location>
        <begin position="17"/>
        <end position="30"/>
    </location>
</feature>
<dbReference type="SMART" id="SM00501">
    <property type="entry name" value="BRIGHT"/>
    <property type="match status" value="1"/>
</dbReference>
<dbReference type="SUPFAM" id="SSF47095">
    <property type="entry name" value="HMG-box"/>
    <property type="match status" value="1"/>
</dbReference>
<evidence type="ECO:0000259" key="3">
    <source>
        <dbReference type="PROSITE" id="PS50118"/>
    </source>
</evidence>
<name>A0ABU6Y7G6_9FABA</name>
<evidence type="ECO:0008006" key="7">
    <source>
        <dbReference type="Google" id="ProtNLM"/>
    </source>
</evidence>
<dbReference type="Gene3D" id="1.10.30.10">
    <property type="entry name" value="High mobility group box domain"/>
    <property type="match status" value="1"/>
</dbReference>
<accession>A0ABU6Y7G6</accession>
<dbReference type="Gene3D" id="1.10.150.60">
    <property type="entry name" value="ARID DNA-binding domain"/>
    <property type="match status" value="1"/>
</dbReference>
<proteinExistence type="predicted"/>
<dbReference type="InterPro" id="IPR036910">
    <property type="entry name" value="HMG_box_dom_sf"/>
</dbReference>
<gene>
    <name evidence="5" type="ORF">PIB30_015027</name>
</gene>
<dbReference type="SUPFAM" id="SSF46774">
    <property type="entry name" value="ARID-like"/>
    <property type="match status" value="1"/>
</dbReference>
<dbReference type="InterPro" id="IPR036431">
    <property type="entry name" value="ARID_dom_sf"/>
</dbReference>
<keyword evidence="1" id="KW-0238">DNA-binding</keyword>
<organism evidence="5 6">
    <name type="scientific">Stylosanthes scabra</name>
    <dbReference type="NCBI Taxonomy" id="79078"/>
    <lineage>
        <taxon>Eukaryota</taxon>
        <taxon>Viridiplantae</taxon>
        <taxon>Streptophyta</taxon>
        <taxon>Embryophyta</taxon>
        <taxon>Tracheophyta</taxon>
        <taxon>Spermatophyta</taxon>
        <taxon>Magnoliopsida</taxon>
        <taxon>eudicotyledons</taxon>
        <taxon>Gunneridae</taxon>
        <taxon>Pentapetalae</taxon>
        <taxon>rosids</taxon>
        <taxon>fabids</taxon>
        <taxon>Fabales</taxon>
        <taxon>Fabaceae</taxon>
        <taxon>Papilionoideae</taxon>
        <taxon>50 kb inversion clade</taxon>
        <taxon>dalbergioids sensu lato</taxon>
        <taxon>Dalbergieae</taxon>
        <taxon>Pterocarpus clade</taxon>
        <taxon>Stylosanthes</taxon>
    </lineage>
</organism>
<evidence type="ECO:0000313" key="6">
    <source>
        <dbReference type="Proteomes" id="UP001341840"/>
    </source>
</evidence>
<dbReference type="SMART" id="SM01014">
    <property type="entry name" value="ARID"/>
    <property type="match status" value="1"/>
</dbReference>
<keyword evidence="6" id="KW-1185">Reference proteome</keyword>
<dbReference type="Proteomes" id="UP001341840">
    <property type="component" value="Unassembled WGS sequence"/>
</dbReference>
<evidence type="ECO:0000259" key="4">
    <source>
        <dbReference type="PROSITE" id="PS51011"/>
    </source>
</evidence>
<feature type="domain" description="ARID" evidence="4">
    <location>
        <begin position="43"/>
        <end position="134"/>
    </location>
</feature>
<feature type="domain" description="HMG box" evidence="3">
    <location>
        <begin position="234"/>
        <end position="301"/>
    </location>
</feature>
<evidence type="ECO:0000256" key="1">
    <source>
        <dbReference type="PROSITE-ProRule" id="PRU00267"/>
    </source>
</evidence>
<feature type="DNA-binding region" description="HMG box" evidence="1">
    <location>
        <begin position="234"/>
        <end position="301"/>
    </location>
</feature>
<evidence type="ECO:0000256" key="2">
    <source>
        <dbReference type="SAM" id="MobiDB-lite"/>
    </source>
</evidence>
<dbReference type="SMART" id="SM00398">
    <property type="entry name" value="HMG"/>
    <property type="match status" value="1"/>
</dbReference>
<dbReference type="Pfam" id="PF00505">
    <property type="entry name" value="HMG_box"/>
    <property type="match status" value="1"/>
</dbReference>
<reference evidence="5 6" key="1">
    <citation type="journal article" date="2023" name="Plants (Basel)">
        <title>Bridging the Gap: Combining Genomics and Transcriptomics Approaches to Understand Stylosanthes scabra, an Orphan Legume from the Brazilian Caatinga.</title>
        <authorList>
            <person name="Ferreira-Neto J.R.C."/>
            <person name="da Silva M.D."/>
            <person name="Binneck E."/>
            <person name="de Melo N.F."/>
            <person name="da Silva R.H."/>
            <person name="de Melo A.L.T.M."/>
            <person name="Pandolfi V."/>
            <person name="Bustamante F.O."/>
            <person name="Brasileiro-Vidal A.C."/>
            <person name="Benko-Iseppon A.M."/>
        </authorList>
    </citation>
    <scope>NUCLEOTIDE SEQUENCE [LARGE SCALE GENOMIC DNA]</scope>
    <source>
        <tissue evidence="5">Leaves</tissue>
    </source>
</reference>
<dbReference type="CDD" id="cd22009">
    <property type="entry name" value="HMG-box_AtHMGB9-like"/>
    <property type="match status" value="1"/>
</dbReference>
<dbReference type="PROSITE" id="PS51011">
    <property type="entry name" value="ARID"/>
    <property type="match status" value="1"/>
</dbReference>
<sequence>MASCSAVCEQESESERQTPNGNGNGKSSPKSYPAATALYQDLASDPNLFRDNLQSFHKSFGTQFKVPTIGGRPLDLYRLFMEVTSRGGLEKVIVERKWKDVILGFKFRETITSASFMVRRYYLSLLYHFEQAYYFRKQVPPSSTPDPANTSLVDSSTPFGEASTAQQLGSVVPGTIDGKFDGGYIVTVNLDSEQVKGILYHVPISLSQSSNTVAIHGSRNQKKSKLALRDPSRPKSNRSGYNFFFAENYARLRPLFHGQERAISKRIGLLWNNLTEAERQVYQQKGLRDKERYKTEMLEYKSSNNSGPQ</sequence>
<dbReference type="PROSITE" id="PS50118">
    <property type="entry name" value="HMG_BOX_2"/>
    <property type="match status" value="1"/>
</dbReference>
<dbReference type="InterPro" id="IPR001606">
    <property type="entry name" value="ARID_dom"/>
</dbReference>
<dbReference type="EMBL" id="JASCZI010241696">
    <property type="protein sequence ID" value="MED6205123.1"/>
    <property type="molecule type" value="Genomic_DNA"/>
</dbReference>
<feature type="region of interest" description="Disordered" evidence="2">
    <location>
        <begin position="1"/>
        <end position="31"/>
    </location>
</feature>
<dbReference type="PANTHER" id="PTHR46691">
    <property type="entry name" value="HIGH MOBILITY GROUP B PROTEIN 9"/>
    <property type="match status" value="1"/>
</dbReference>
<comment type="caution">
    <text evidence="5">The sequence shown here is derived from an EMBL/GenBank/DDBJ whole genome shotgun (WGS) entry which is preliminary data.</text>
</comment>
<protein>
    <recommendedName>
        <fullName evidence="7">High mobility group B protein 10</fullName>
    </recommendedName>
</protein>
<dbReference type="InterPro" id="IPR045303">
    <property type="entry name" value="ARID_HMGB9-like"/>
</dbReference>
<dbReference type="Pfam" id="PF01388">
    <property type="entry name" value="ARID"/>
    <property type="match status" value="1"/>
</dbReference>
<dbReference type="InterPro" id="IPR009071">
    <property type="entry name" value="HMG_box_dom"/>
</dbReference>